<protein>
    <submittedName>
        <fullName evidence="1">Uncharacterized protein</fullName>
    </submittedName>
</protein>
<keyword evidence="2" id="KW-1185">Reference proteome</keyword>
<dbReference type="EMBL" id="DS995704">
    <property type="protein sequence ID" value="EEQ31934.1"/>
    <property type="molecule type" value="Genomic_DNA"/>
</dbReference>
<dbReference type="HOGENOM" id="CLU_900767_0_0_1"/>
<dbReference type="Proteomes" id="UP000002035">
    <property type="component" value="Unassembled WGS sequence"/>
</dbReference>
<dbReference type="RefSeq" id="XP_002847016.1">
    <property type="nucleotide sequence ID" value="XM_002846970.1"/>
</dbReference>
<dbReference type="GeneID" id="9230132"/>
<proteinExistence type="predicted"/>
<evidence type="ECO:0000313" key="1">
    <source>
        <dbReference type="EMBL" id="EEQ31934.1"/>
    </source>
</evidence>
<dbReference type="OMA" id="KHENECF"/>
<name>C5FPY1_ARTOC</name>
<accession>C5FPY1</accession>
<sequence>MELLTLCVLEAVTTIITAYFPTLASPLIPDLKHENECFFTQASPIPKNEIMIWLAGDEGLKADLFVIGMYFAREGLSSYSRTAFFLCLNVETCWNIWRTRTVHHYAYAELPQSKTDCVSRVKACVWKIQWRVAQNLVIYPLDGCCYYSLVTLDNSSESSLLDFSCEAEWAIYYDKTLTYSGPRQTWCYNKAMPDSHRISASLSVLLLSSVIQCPAKTTMLSEMSYYGAKLHIGSLLTKYGTSRTSNIPRTTKKEDDLLRFGCDLAPAIISTSHLDNVSRRLRRMKEVIYKEPGMPRLDRYMSPLFNNNQGKYLVELILQNICGMDICQI</sequence>
<gene>
    <name evidence="1" type="ORF">MCYG_04753</name>
</gene>
<reference evidence="2" key="1">
    <citation type="journal article" date="2012" name="MBio">
        <title>Comparative genome analysis of Trichophyton rubrum and related dermatophytes reveals candidate genes involved in infection.</title>
        <authorList>
            <person name="Martinez D.A."/>
            <person name="Oliver B.G."/>
            <person name="Graeser Y."/>
            <person name="Goldberg J.M."/>
            <person name="Li W."/>
            <person name="Martinez-Rossi N.M."/>
            <person name="Monod M."/>
            <person name="Shelest E."/>
            <person name="Barton R.C."/>
            <person name="Birch E."/>
            <person name="Brakhage A.A."/>
            <person name="Chen Z."/>
            <person name="Gurr S.J."/>
            <person name="Heiman D."/>
            <person name="Heitman J."/>
            <person name="Kosti I."/>
            <person name="Rossi A."/>
            <person name="Saif S."/>
            <person name="Samalova M."/>
            <person name="Saunders C.W."/>
            <person name="Shea T."/>
            <person name="Summerbell R.C."/>
            <person name="Xu J."/>
            <person name="Young S."/>
            <person name="Zeng Q."/>
            <person name="Birren B.W."/>
            <person name="Cuomo C.A."/>
            <person name="White T.C."/>
        </authorList>
    </citation>
    <scope>NUCLEOTIDE SEQUENCE [LARGE SCALE GENOMIC DNA]</scope>
    <source>
        <strain evidence="2">ATCC MYA-4605 / CBS 113480</strain>
    </source>
</reference>
<organism evidence="1 2">
    <name type="scientific">Arthroderma otae (strain ATCC MYA-4605 / CBS 113480)</name>
    <name type="common">Microsporum canis</name>
    <dbReference type="NCBI Taxonomy" id="554155"/>
    <lineage>
        <taxon>Eukaryota</taxon>
        <taxon>Fungi</taxon>
        <taxon>Dikarya</taxon>
        <taxon>Ascomycota</taxon>
        <taxon>Pezizomycotina</taxon>
        <taxon>Eurotiomycetes</taxon>
        <taxon>Eurotiomycetidae</taxon>
        <taxon>Onygenales</taxon>
        <taxon>Arthrodermataceae</taxon>
        <taxon>Microsporum</taxon>
    </lineage>
</organism>
<evidence type="ECO:0000313" key="2">
    <source>
        <dbReference type="Proteomes" id="UP000002035"/>
    </source>
</evidence>
<dbReference type="VEuPathDB" id="FungiDB:MCYG_04753"/>
<dbReference type="AlphaFoldDB" id="C5FPY1"/>
<dbReference type="OrthoDB" id="10599729at2759"/>